<dbReference type="PRINTS" id="PR01545">
    <property type="entry name" value="THEMAYE10DUF"/>
</dbReference>
<feature type="domain" description="Glycoside-hydrolase family GH114 TIM-barrel" evidence="1">
    <location>
        <begin position="59"/>
        <end position="256"/>
    </location>
</feature>
<dbReference type="InterPro" id="IPR016062">
    <property type="entry name" value="TM1410-rel"/>
</dbReference>
<dbReference type="PANTHER" id="PTHR35882">
    <property type="entry name" value="PELA"/>
    <property type="match status" value="1"/>
</dbReference>
<dbReference type="CDD" id="cd10922">
    <property type="entry name" value="CE4_PelA_like_C"/>
    <property type="match status" value="1"/>
</dbReference>
<organism evidence="2">
    <name type="scientific">hydrothermal vent metagenome</name>
    <dbReference type="NCBI Taxonomy" id="652676"/>
    <lineage>
        <taxon>unclassified sequences</taxon>
        <taxon>metagenomes</taxon>
        <taxon>ecological metagenomes</taxon>
    </lineage>
</organism>
<sequence>MLSLVTHIHASTDNKSAIVYYGDDIPYTIVGIHDYIILQPSHVNVASHGFKLYRDDIYAYVSIGEIESNQPYYKDISKEWIIGKNSLWSAKVMDISNKSYQRFMFEKVIEPLFAKGFKNIFFDTLDSYQIVAKSDKDREKYSRGLVEFINEFHHRYPDAKLIINRGFDIIDDVHDSIEAVLFESLFYGLSSKDLSYTKVSPSDREWLKAQISKIEKYHKPIIVVDYLPPDSKMIDKTIKKIEGLGLIPYIADRDLVRFGKSSKQATKREVLLLYDDTQFTEGTSEDDKIYSTAFLQLSMPLEYMGYIPALKPISTWKQKPSDSDRYAGAVVWINGTYATKNPQRFEKVVNQIKDSGIKLLMLESMSESIHPKLYKSLGITLKKPPEEMPKKRKMSCDRSYVGFEIDPYVPSIDNLLTPKDSKAICTLHIGKLKSTISAITPWGGYVFDGALMTSINKSDLWIANPFRLLRDTLRLPNIPIPDVTTQNGKRLLFVHIDGDGIMNRAEWNPNLFSGEVLNKEIFSKYHIPISLSIIEAETAPYGLYPKLSKRLEEIARESYAMEHIEPATHTFTHPFFWKRIVNDHLDPKYRLKVKDYNFSVDREIRGSLNYINKNLVPKGKKANMTFWSGDCLPTKTTLEYMYKNNFLQMNGGDTTISNKDPWLSYIAPLGIKRGDYYQVFTGAQNENVYTNDWLGPFWGFKRVIQTFKLTNAPRRFKPIDIYFHIYSGSKRASLNALHKVFQWAMKQDVMPIYTSEYIPRVMDFYEVSMARVDKKWYIKGTKRLDTIRISKDEYVDIDSSHGVVGMKRYLDSRYIHLDHNRSRYILKTIKKSPNQNYLIDSNARLVSHKVKEKSEEFRFVGHVPITLRYHLKDSCQLKAYPKPDKIDETGGTMDISYLKERDINVTIRCQ</sequence>
<accession>A0A1W1BJV8</accession>
<proteinExistence type="predicted"/>
<dbReference type="PIRSF" id="PIRSF029570">
    <property type="entry name" value="UCP029570"/>
    <property type="match status" value="1"/>
</dbReference>
<dbReference type="InterPro" id="IPR016925">
    <property type="entry name" value="UCP029570"/>
</dbReference>
<dbReference type="Pfam" id="PF03537">
    <property type="entry name" value="Glyco_hydro_114"/>
    <property type="match status" value="1"/>
</dbReference>
<dbReference type="AlphaFoldDB" id="A0A1W1BJV8"/>
<name>A0A1W1BJV8_9ZZZZ</name>
<gene>
    <name evidence="2" type="ORF">MNB_SV-6-68</name>
</gene>
<dbReference type="InterPro" id="IPR017853">
    <property type="entry name" value="GH"/>
</dbReference>
<dbReference type="SUPFAM" id="SSF51445">
    <property type="entry name" value="(Trans)glycosidases"/>
    <property type="match status" value="1"/>
</dbReference>
<evidence type="ECO:0000259" key="1">
    <source>
        <dbReference type="Pfam" id="PF03537"/>
    </source>
</evidence>
<dbReference type="PANTHER" id="PTHR35882:SF2">
    <property type="entry name" value="PELA"/>
    <property type="match status" value="1"/>
</dbReference>
<dbReference type="InterPro" id="IPR004352">
    <property type="entry name" value="GH114_TIM-barrel"/>
</dbReference>
<protein>
    <submittedName>
        <fullName evidence="2">Extracellular Matrix protein PelA</fullName>
    </submittedName>
</protein>
<dbReference type="EMBL" id="FPHC01000031">
    <property type="protein sequence ID" value="SFV53798.1"/>
    <property type="molecule type" value="Genomic_DNA"/>
</dbReference>
<reference evidence="2" key="1">
    <citation type="submission" date="2016-10" db="EMBL/GenBank/DDBJ databases">
        <authorList>
            <person name="de Groot N.N."/>
        </authorList>
    </citation>
    <scope>NUCLEOTIDE SEQUENCE</scope>
</reference>
<dbReference type="InterPro" id="IPR013785">
    <property type="entry name" value="Aldolase_TIM"/>
</dbReference>
<dbReference type="Gene3D" id="3.20.20.70">
    <property type="entry name" value="Aldolase class I"/>
    <property type="match status" value="1"/>
</dbReference>
<evidence type="ECO:0000313" key="2">
    <source>
        <dbReference type="EMBL" id="SFV53798.1"/>
    </source>
</evidence>